<organism evidence="2 3">
    <name type="scientific">Paraburkholderia panacisoli</name>
    <dbReference type="NCBI Taxonomy" id="2603818"/>
    <lineage>
        <taxon>Bacteria</taxon>
        <taxon>Pseudomonadati</taxon>
        <taxon>Pseudomonadota</taxon>
        <taxon>Betaproteobacteria</taxon>
        <taxon>Burkholderiales</taxon>
        <taxon>Burkholderiaceae</taxon>
        <taxon>Paraburkholderia</taxon>
    </lineage>
</organism>
<proteinExistence type="predicted"/>
<reference evidence="2 3" key="1">
    <citation type="submission" date="2019-08" db="EMBL/GenBank/DDBJ databases">
        <title>Paraburkholderia sp. DCY113.</title>
        <authorList>
            <person name="Kang J."/>
        </authorList>
    </citation>
    <scope>NUCLEOTIDE SEQUENCE [LARGE SCALE GENOMIC DNA]</scope>
    <source>
        <strain evidence="2 3">DCY113</strain>
    </source>
</reference>
<accession>A0A5B0GXS9</accession>
<feature type="compositionally biased region" description="Basic and acidic residues" evidence="1">
    <location>
        <begin position="1"/>
        <end position="11"/>
    </location>
</feature>
<evidence type="ECO:0000313" key="2">
    <source>
        <dbReference type="EMBL" id="KAA1007738.1"/>
    </source>
</evidence>
<dbReference type="EMBL" id="VTUZ01000016">
    <property type="protein sequence ID" value="KAA1007738.1"/>
    <property type="molecule type" value="Genomic_DNA"/>
</dbReference>
<gene>
    <name evidence="2" type="ORF">FVF58_23790</name>
</gene>
<feature type="region of interest" description="Disordered" evidence="1">
    <location>
        <begin position="1"/>
        <end position="38"/>
    </location>
</feature>
<dbReference type="AlphaFoldDB" id="A0A5B0GXS9"/>
<evidence type="ECO:0000313" key="3">
    <source>
        <dbReference type="Proteomes" id="UP000325273"/>
    </source>
</evidence>
<comment type="caution">
    <text evidence="2">The sequence shown here is derived from an EMBL/GenBank/DDBJ whole genome shotgun (WGS) entry which is preliminary data.</text>
</comment>
<protein>
    <submittedName>
        <fullName evidence="2">Uncharacterized protein</fullName>
    </submittedName>
</protein>
<dbReference type="RefSeq" id="WP_149672280.1">
    <property type="nucleotide sequence ID" value="NZ_VTUZ01000016.1"/>
</dbReference>
<sequence>MSSRHDKDHQFETSLPEIGASDWNRPSAGADAGTMHELQRASEMVLQLATQTHAAVARSDMAGAQAARASLEKQLTQTTQMIDELLFGDSGQPTTH</sequence>
<evidence type="ECO:0000256" key="1">
    <source>
        <dbReference type="SAM" id="MobiDB-lite"/>
    </source>
</evidence>
<name>A0A5B0GXS9_9BURK</name>
<keyword evidence="3" id="KW-1185">Reference proteome</keyword>
<dbReference type="Proteomes" id="UP000325273">
    <property type="component" value="Unassembled WGS sequence"/>
</dbReference>